<protein>
    <submittedName>
        <fullName evidence="4">Unannotated protein</fullName>
    </submittedName>
</protein>
<dbReference type="GO" id="GO:0016757">
    <property type="term" value="F:glycosyltransferase activity"/>
    <property type="evidence" value="ECO:0007669"/>
    <property type="project" value="UniProtKB-KW"/>
</dbReference>
<evidence type="ECO:0000256" key="3">
    <source>
        <dbReference type="ARBA" id="ARBA00022679"/>
    </source>
</evidence>
<dbReference type="AlphaFoldDB" id="A0A6J6A2H4"/>
<evidence type="ECO:0000256" key="2">
    <source>
        <dbReference type="ARBA" id="ARBA00022676"/>
    </source>
</evidence>
<proteinExistence type="inferred from homology"/>
<dbReference type="InterPro" id="IPR029044">
    <property type="entry name" value="Nucleotide-diphossugar_trans"/>
</dbReference>
<dbReference type="EMBL" id="CAESAN010000188">
    <property type="protein sequence ID" value="CAB4347267.1"/>
    <property type="molecule type" value="Genomic_DNA"/>
</dbReference>
<keyword evidence="3" id="KW-0808">Transferase</keyword>
<evidence type="ECO:0000256" key="1">
    <source>
        <dbReference type="ARBA" id="ARBA00006739"/>
    </source>
</evidence>
<dbReference type="PANTHER" id="PTHR43179:SF12">
    <property type="entry name" value="GALACTOFURANOSYLTRANSFERASE GLFT2"/>
    <property type="match status" value="1"/>
</dbReference>
<gene>
    <name evidence="4" type="ORF">UFOPK3547_01629</name>
</gene>
<dbReference type="Gene3D" id="3.90.550.10">
    <property type="entry name" value="Spore Coat Polysaccharide Biosynthesis Protein SpsA, Chain A"/>
    <property type="match status" value="1"/>
</dbReference>
<organism evidence="4">
    <name type="scientific">freshwater metagenome</name>
    <dbReference type="NCBI Taxonomy" id="449393"/>
    <lineage>
        <taxon>unclassified sequences</taxon>
        <taxon>metagenomes</taxon>
        <taxon>ecological metagenomes</taxon>
    </lineage>
</organism>
<reference evidence="4" key="1">
    <citation type="submission" date="2020-05" db="EMBL/GenBank/DDBJ databases">
        <authorList>
            <person name="Chiriac C."/>
            <person name="Salcher M."/>
            <person name="Ghai R."/>
            <person name="Kavagutti S V."/>
        </authorList>
    </citation>
    <scope>NUCLEOTIDE SEQUENCE</scope>
</reference>
<comment type="similarity">
    <text evidence="1">Belongs to the glycosyltransferase 2 family.</text>
</comment>
<accession>A0A6J6A2H4</accession>
<evidence type="ECO:0000313" key="4">
    <source>
        <dbReference type="EMBL" id="CAB4347267.1"/>
    </source>
</evidence>
<dbReference type="PANTHER" id="PTHR43179">
    <property type="entry name" value="RHAMNOSYLTRANSFERASE WBBL"/>
    <property type="match status" value="1"/>
</dbReference>
<sequence length="149" mass="16880">MLFRRAAWESVGGLDDSFYPAYYGDVDFCWRLRQRGWRVLLEPRAVVRHASGGSSSEEFRTFASNRNRELFLERHAPSIADHGEFSRAPGAVARELARASNVPPGPQPAPARADELRLLSERTQLDPAEIAEREREVAAAFAEQRQRRS</sequence>
<name>A0A6J6A2H4_9ZZZZ</name>
<keyword evidence="2" id="KW-0328">Glycosyltransferase</keyword>
<dbReference type="SUPFAM" id="SSF53448">
    <property type="entry name" value="Nucleotide-diphospho-sugar transferases"/>
    <property type="match status" value="1"/>
</dbReference>